<reference evidence="2 3" key="1">
    <citation type="submission" date="2019-02" db="EMBL/GenBank/DDBJ databases">
        <title>Deep-cultivation of Planctomycetes and their phenomic and genomic characterization uncovers novel biology.</title>
        <authorList>
            <person name="Wiegand S."/>
            <person name="Jogler M."/>
            <person name="Boedeker C."/>
            <person name="Pinto D."/>
            <person name="Vollmers J."/>
            <person name="Rivas-Marin E."/>
            <person name="Kohn T."/>
            <person name="Peeters S.H."/>
            <person name="Heuer A."/>
            <person name="Rast P."/>
            <person name="Oberbeckmann S."/>
            <person name="Bunk B."/>
            <person name="Jeske O."/>
            <person name="Meyerdierks A."/>
            <person name="Storesund J.E."/>
            <person name="Kallscheuer N."/>
            <person name="Luecker S."/>
            <person name="Lage O.M."/>
            <person name="Pohl T."/>
            <person name="Merkel B.J."/>
            <person name="Hornburger P."/>
            <person name="Mueller R.-W."/>
            <person name="Bruemmer F."/>
            <person name="Labrenz M."/>
            <person name="Spormann A.M."/>
            <person name="Op den Camp H."/>
            <person name="Overmann J."/>
            <person name="Amann R."/>
            <person name="Jetten M.S.M."/>
            <person name="Mascher T."/>
            <person name="Medema M.H."/>
            <person name="Devos D.P."/>
            <person name="Kaster A.-K."/>
            <person name="Ovreas L."/>
            <person name="Rohde M."/>
            <person name="Galperin M.Y."/>
            <person name="Jogler C."/>
        </authorList>
    </citation>
    <scope>NUCLEOTIDE SEQUENCE [LARGE SCALE GENOMIC DNA]</scope>
    <source>
        <strain evidence="2 3">Pan241w</strain>
    </source>
</reference>
<accession>A0A517RI00</accession>
<dbReference type="EMBL" id="CP036269">
    <property type="protein sequence ID" value="QDT43499.1"/>
    <property type="molecule type" value="Genomic_DNA"/>
</dbReference>
<keyword evidence="3" id="KW-1185">Reference proteome</keyword>
<dbReference type="InterPro" id="IPR027417">
    <property type="entry name" value="P-loop_NTPase"/>
</dbReference>
<feature type="region of interest" description="Disordered" evidence="1">
    <location>
        <begin position="398"/>
        <end position="475"/>
    </location>
</feature>
<organism evidence="2 3">
    <name type="scientific">Gimesia alba</name>
    <dbReference type="NCBI Taxonomy" id="2527973"/>
    <lineage>
        <taxon>Bacteria</taxon>
        <taxon>Pseudomonadati</taxon>
        <taxon>Planctomycetota</taxon>
        <taxon>Planctomycetia</taxon>
        <taxon>Planctomycetales</taxon>
        <taxon>Planctomycetaceae</taxon>
        <taxon>Gimesia</taxon>
    </lineage>
</organism>
<dbReference type="AlphaFoldDB" id="A0A517RI00"/>
<evidence type="ECO:0000313" key="3">
    <source>
        <dbReference type="Proteomes" id="UP000317171"/>
    </source>
</evidence>
<feature type="compositionally biased region" description="Polar residues" evidence="1">
    <location>
        <begin position="400"/>
        <end position="433"/>
    </location>
</feature>
<feature type="compositionally biased region" description="Low complexity" evidence="1">
    <location>
        <begin position="445"/>
        <end position="457"/>
    </location>
</feature>
<sequence>MKLPKYIPSNKVVIGSTRSGKSVSEVPDVVAAAERRDIAIVLLDPHTRSLGWSCLEHLIARGHQSRIIFDNLSHFDRVPAMRFLRPSTAKHPLKRMAENEQTARQFTEVLTRRRGGGSLAHAPQTEEWTMHAAMLVIHQEQERPATDLRFAYQANHPELQELIQHCTHDDTRYRFEQVADGIIKPGQYAAAARLIEGVCGSPPFIARCGTSFDLYRFLDSAGILIVEGGANGVSEDALSTVLGSIAMQTINYVRTRRRPSPRVLLVLDEAVNAGLVGGTEVRALAECQKMGLDIHILVQSLNFPNSYITDGVLSNCVRHDWFYQANASVCNAAAADLGSPDYRDRIRTLGIGERFVKCRDKVYRERVHMLNDPWGVSGIAKSKARNALKEIYQRPEYWSPSCSENDSQSGYEKTTPQEPQANNPAGSISTSAKRGTRKFSALRRSTSSSPGMFSVSSPALRLATEDSVNSEKDAD</sequence>
<dbReference type="SUPFAM" id="SSF52540">
    <property type="entry name" value="P-loop containing nucleoside triphosphate hydrolases"/>
    <property type="match status" value="1"/>
</dbReference>
<protein>
    <recommendedName>
        <fullName evidence="4">AAA-like domain protein</fullName>
    </recommendedName>
</protein>
<evidence type="ECO:0008006" key="4">
    <source>
        <dbReference type="Google" id="ProtNLM"/>
    </source>
</evidence>
<proteinExistence type="predicted"/>
<evidence type="ECO:0000256" key="1">
    <source>
        <dbReference type="SAM" id="MobiDB-lite"/>
    </source>
</evidence>
<evidence type="ECO:0000313" key="2">
    <source>
        <dbReference type="EMBL" id="QDT43499.1"/>
    </source>
</evidence>
<dbReference type="KEGG" id="gaz:Pan241w_36000"/>
<name>A0A517RI00_9PLAN</name>
<dbReference type="Gene3D" id="3.40.50.300">
    <property type="entry name" value="P-loop containing nucleotide triphosphate hydrolases"/>
    <property type="match status" value="1"/>
</dbReference>
<gene>
    <name evidence="2" type="ORF">Pan241w_36000</name>
</gene>
<dbReference type="Proteomes" id="UP000317171">
    <property type="component" value="Chromosome"/>
</dbReference>